<dbReference type="STRING" id="342002.BST15_14910"/>
<dbReference type="SUPFAM" id="SSF82771">
    <property type="entry name" value="GIY-YIG endonuclease"/>
    <property type="match status" value="1"/>
</dbReference>
<keyword evidence="1" id="KW-0269">Exonuclease</keyword>
<dbReference type="SMART" id="SM00465">
    <property type="entry name" value="GIYc"/>
    <property type="match status" value="1"/>
</dbReference>
<reference evidence="3 5" key="1">
    <citation type="submission" date="2015-04" db="EMBL/GenBank/DDBJ databases">
        <title>Genome sequence of Mycobacterium arupense GUC1.</title>
        <authorList>
            <person name="Greninger A.L."/>
            <person name="Cunningham G."/>
            <person name="Chiu C.Y."/>
            <person name="Miller S."/>
        </authorList>
    </citation>
    <scope>NUCLEOTIDE SEQUENCE [LARGE SCALE GENOMIC DNA]</scope>
    <source>
        <strain evidence="3 5">GUC1</strain>
    </source>
</reference>
<reference evidence="4 6" key="2">
    <citation type="submission" date="2016-12" db="EMBL/GenBank/DDBJ databases">
        <title>The new phylogeny of genus Mycobacterium.</title>
        <authorList>
            <person name="Tortoli E."/>
            <person name="Trovato A."/>
            <person name="Cirillo D.M."/>
        </authorList>
    </citation>
    <scope>NUCLEOTIDE SEQUENCE [LARGE SCALE GENOMIC DNA]</scope>
    <source>
        <strain evidence="4 6">DSM 44942</strain>
    </source>
</reference>
<dbReference type="Pfam" id="PF01541">
    <property type="entry name" value="GIY-YIG"/>
    <property type="match status" value="1"/>
</dbReference>
<evidence type="ECO:0000313" key="6">
    <source>
        <dbReference type="Proteomes" id="UP000192327"/>
    </source>
</evidence>
<accession>A0A0M2WHM4</accession>
<name>A0A0M2WHM4_9MYCO</name>
<dbReference type="AlphaFoldDB" id="A0A0M2WHM4"/>
<protein>
    <recommendedName>
        <fullName evidence="2">GIY-YIG domain-containing protein</fullName>
    </recommendedName>
</protein>
<dbReference type="NCBIfam" id="TIGR00573">
    <property type="entry name" value="dnaq"/>
    <property type="match status" value="1"/>
</dbReference>
<dbReference type="Gene3D" id="3.40.1440.10">
    <property type="entry name" value="GIY-YIG endonuclease"/>
    <property type="match status" value="1"/>
</dbReference>
<dbReference type="InterPro" id="IPR035901">
    <property type="entry name" value="GIY-YIG_endonuc_sf"/>
</dbReference>
<evidence type="ECO:0000259" key="2">
    <source>
        <dbReference type="PROSITE" id="PS50164"/>
    </source>
</evidence>
<dbReference type="EMBL" id="LASW02000034">
    <property type="protein sequence ID" value="KKO60748.1"/>
    <property type="molecule type" value="Genomic_DNA"/>
</dbReference>
<gene>
    <name evidence="4" type="ORF">BST15_14910</name>
    <name evidence="3" type="ORF">WR43_22045</name>
</gene>
<dbReference type="Proteomes" id="UP000034416">
    <property type="component" value="Unassembled WGS sequence"/>
</dbReference>
<dbReference type="PROSITE" id="PS50164">
    <property type="entry name" value="GIY_YIG"/>
    <property type="match status" value="1"/>
</dbReference>
<dbReference type="EMBL" id="MVHH01000034">
    <property type="protein sequence ID" value="OQZ95104.1"/>
    <property type="molecule type" value="Genomic_DNA"/>
</dbReference>
<dbReference type="GO" id="GO:0004527">
    <property type="term" value="F:exonuclease activity"/>
    <property type="evidence" value="ECO:0007669"/>
    <property type="project" value="UniProtKB-KW"/>
</dbReference>
<dbReference type="InterPro" id="IPR012337">
    <property type="entry name" value="RNaseH-like_sf"/>
</dbReference>
<evidence type="ECO:0000256" key="1">
    <source>
        <dbReference type="ARBA" id="ARBA00022839"/>
    </source>
</evidence>
<evidence type="ECO:0000313" key="4">
    <source>
        <dbReference type="EMBL" id="OQZ95104.1"/>
    </source>
</evidence>
<dbReference type="SUPFAM" id="SSF53098">
    <property type="entry name" value="Ribonuclease H-like"/>
    <property type="match status" value="1"/>
</dbReference>
<dbReference type="GO" id="GO:0003677">
    <property type="term" value="F:DNA binding"/>
    <property type="evidence" value="ECO:0007669"/>
    <property type="project" value="InterPro"/>
</dbReference>
<dbReference type="GO" id="GO:0003887">
    <property type="term" value="F:DNA-directed DNA polymerase activity"/>
    <property type="evidence" value="ECO:0007669"/>
    <property type="project" value="InterPro"/>
</dbReference>
<dbReference type="OrthoDB" id="9803913at2"/>
<dbReference type="InterPro" id="IPR013520">
    <property type="entry name" value="Ribonucl_H"/>
</dbReference>
<proteinExistence type="predicted"/>
<dbReference type="CDD" id="cd10434">
    <property type="entry name" value="GIY-YIG_UvrC_Cho"/>
    <property type="match status" value="1"/>
</dbReference>
<dbReference type="Proteomes" id="UP000192327">
    <property type="component" value="Unassembled WGS sequence"/>
</dbReference>
<organism evidence="3 5">
    <name type="scientific">Mycolicibacter arupensis</name>
    <dbReference type="NCBI Taxonomy" id="342002"/>
    <lineage>
        <taxon>Bacteria</taxon>
        <taxon>Bacillati</taxon>
        <taxon>Actinomycetota</taxon>
        <taxon>Actinomycetes</taxon>
        <taxon>Mycobacteriales</taxon>
        <taxon>Mycobacteriaceae</taxon>
        <taxon>Mycolicibacter</taxon>
    </lineage>
</organism>
<dbReference type="NCBIfam" id="NF005903">
    <property type="entry name" value="PRK07883.1-1"/>
    <property type="match status" value="1"/>
</dbReference>
<dbReference type="PATRIC" id="fig|342002.3.peg.2568"/>
<dbReference type="InterPro" id="IPR036397">
    <property type="entry name" value="RNaseH_sf"/>
</dbReference>
<keyword evidence="6" id="KW-1185">Reference proteome</keyword>
<dbReference type="NCBIfam" id="NF005905">
    <property type="entry name" value="PRK07883.1-3"/>
    <property type="match status" value="1"/>
</dbReference>
<dbReference type="FunFam" id="3.30.420.10:FF:000045">
    <property type="entry name" value="3'-5' exonuclease DinG"/>
    <property type="match status" value="1"/>
</dbReference>
<dbReference type="InterPro" id="IPR050066">
    <property type="entry name" value="UvrABC_protein_C"/>
</dbReference>
<dbReference type="NCBIfam" id="NF005907">
    <property type="entry name" value="PRK07883.1-5"/>
    <property type="match status" value="1"/>
</dbReference>
<comment type="caution">
    <text evidence="3">The sequence shown here is derived from an EMBL/GenBank/DDBJ whole genome shotgun (WGS) entry which is preliminary data.</text>
</comment>
<dbReference type="InterPro" id="IPR047296">
    <property type="entry name" value="GIY-YIG_UvrC_Cho"/>
</dbReference>
<keyword evidence="1" id="KW-0540">Nuclease</keyword>
<dbReference type="SMART" id="SM00479">
    <property type="entry name" value="EXOIII"/>
    <property type="match status" value="1"/>
</dbReference>
<dbReference type="InterPro" id="IPR006054">
    <property type="entry name" value="DnaQ"/>
</dbReference>
<dbReference type="InterPro" id="IPR000305">
    <property type="entry name" value="GIY-YIG_endonuc"/>
</dbReference>
<dbReference type="PANTHER" id="PTHR30562">
    <property type="entry name" value="UVRC/OXIDOREDUCTASE"/>
    <property type="match status" value="1"/>
</dbReference>
<dbReference type="Pfam" id="PF00929">
    <property type="entry name" value="RNase_T"/>
    <property type="match status" value="1"/>
</dbReference>
<evidence type="ECO:0000313" key="3">
    <source>
        <dbReference type="EMBL" id="KKO60748.1"/>
    </source>
</evidence>
<dbReference type="PANTHER" id="PTHR30562:SF1">
    <property type="entry name" value="UVRABC SYSTEM PROTEIN C"/>
    <property type="match status" value="1"/>
</dbReference>
<dbReference type="Gene3D" id="3.30.420.10">
    <property type="entry name" value="Ribonuclease H-like superfamily/Ribonuclease H"/>
    <property type="match status" value="1"/>
</dbReference>
<dbReference type="CDD" id="cd06127">
    <property type="entry name" value="DEDDh"/>
    <property type="match status" value="1"/>
</dbReference>
<dbReference type="GO" id="GO:0006260">
    <property type="term" value="P:DNA replication"/>
    <property type="evidence" value="ECO:0007669"/>
    <property type="project" value="InterPro"/>
</dbReference>
<sequence>MTIGSDARQLSFPQLAAQFDADLDATPASLRDTTFVVVDLETTGGRASPSGDDAADAITEIGAVKVRGGVVEGEFATLINPQRGIPPQIVRLTGITTAMVYEAPTIDAVLPSFLEFAGFGPAGTGSVLVAHNAGFDVGFLTAAARRCDLAWPRPPVLCTVRLARRVLSRDEAPSVRLAELSRLFAVSTTPTHRALDDARATVDVLHALLERLGNQRVHTFVDLRAYLSHATPAQRRKRGLAAGLPHRPGVYLFRGPSDEVLYIGTSTNLRRRVAQYFNGSERRRRIAEMVALAVRVDHVECAHPLEAGVRELRLLAAHAPPYNRRSKFPRRWWWITLSDEAFPRFTVVRAPRNDRVIGPFRSRAEAAETAGLLARFTGIRTCTARLSRTARHSCPPVEVGPCPAAADSTAPEYAGTVRRATALLDGSDNGALGGAVQQVTRLADRGHYESAARLRDQTATAIDVLWRSQRARALAALPELVAAAPDGAGGWQLAVIRHGRLAAAGCAARGVPPMPVIDAITLGAETVLPEPAPLAGALVEETLLIARWLAAPGVRLVRVAPPATAAAEDSGWASPLASAGPWMSWAALARSARVASELGAEADPAGQQLFGRATVNGLDRARQPVLPRRHPLSAAG</sequence>
<keyword evidence="1" id="KW-0378">Hydrolase</keyword>
<dbReference type="GO" id="GO:0009380">
    <property type="term" value="C:excinuclease repair complex"/>
    <property type="evidence" value="ECO:0007669"/>
    <property type="project" value="TreeGrafter"/>
</dbReference>
<evidence type="ECO:0000313" key="5">
    <source>
        <dbReference type="Proteomes" id="UP000034416"/>
    </source>
</evidence>
<dbReference type="GO" id="GO:0006289">
    <property type="term" value="P:nucleotide-excision repair"/>
    <property type="evidence" value="ECO:0007669"/>
    <property type="project" value="InterPro"/>
</dbReference>
<feature type="domain" description="GIY-YIG" evidence="2">
    <location>
        <begin position="246"/>
        <end position="324"/>
    </location>
</feature>